<dbReference type="InterPro" id="IPR050271">
    <property type="entry name" value="UDP-glycosyltransferase"/>
</dbReference>
<dbReference type="NCBIfam" id="TIGR01426">
    <property type="entry name" value="MGT"/>
    <property type="match status" value="1"/>
</dbReference>
<gene>
    <name evidence="4" type="ORF">CSC2_32700</name>
</gene>
<evidence type="ECO:0000256" key="1">
    <source>
        <dbReference type="ARBA" id="ARBA00009995"/>
    </source>
</evidence>
<organism evidence="4 5">
    <name type="scientific">Clostridium zeae</name>
    <dbReference type="NCBI Taxonomy" id="2759022"/>
    <lineage>
        <taxon>Bacteria</taxon>
        <taxon>Bacillati</taxon>
        <taxon>Bacillota</taxon>
        <taxon>Clostridia</taxon>
        <taxon>Eubacteriales</taxon>
        <taxon>Clostridiaceae</taxon>
        <taxon>Clostridium</taxon>
    </lineage>
</organism>
<dbReference type="InterPro" id="IPR006326">
    <property type="entry name" value="UDPGT_MGT-like"/>
</dbReference>
<dbReference type="GO" id="GO:0016740">
    <property type="term" value="F:transferase activity"/>
    <property type="evidence" value="ECO:0007669"/>
    <property type="project" value="UniProtKB-KW"/>
</dbReference>
<evidence type="ECO:0000256" key="2">
    <source>
        <dbReference type="ARBA" id="ARBA00022676"/>
    </source>
</evidence>
<name>A0ABQ1EDK9_9CLOT</name>
<keyword evidence="5" id="KW-1185">Reference proteome</keyword>
<keyword evidence="3 4" id="KW-0808">Transferase</keyword>
<reference evidence="4 5" key="1">
    <citation type="journal article" date="2021" name="Int. J. Syst. Evol. Microbiol.">
        <title>Clostridium zeae sp. nov., isolated from corn silage.</title>
        <authorList>
            <person name="Kobayashi H."/>
            <person name="Tanizawa Y."/>
            <person name="Yagura M."/>
            <person name="Sakamoto M."/>
            <person name="Ohkuma M."/>
            <person name="Tohno M."/>
        </authorList>
    </citation>
    <scope>NUCLEOTIDE SEQUENCE [LARGE SCALE GENOMIC DNA]</scope>
    <source>
        <strain evidence="4 5">CSC2</strain>
    </source>
</reference>
<keyword evidence="2" id="KW-0328">Glycosyltransferase</keyword>
<dbReference type="EMBL" id="BMBA01000003">
    <property type="protein sequence ID" value="GFZ32744.1"/>
    <property type="molecule type" value="Genomic_DNA"/>
</dbReference>
<dbReference type="Pfam" id="PF00201">
    <property type="entry name" value="UDPGT"/>
    <property type="match status" value="1"/>
</dbReference>
<accession>A0ABQ1EDK9</accession>
<proteinExistence type="inferred from homology"/>
<dbReference type="Gene3D" id="3.40.50.2000">
    <property type="entry name" value="Glycogen Phosphorylase B"/>
    <property type="match status" value="2"/>
</dbReference>
<evidence type="ECO:0000313" key="4">
    <source>
        <dbReference type="EMBL" id="GFZ32744.1"/>
    </source>
</evidence>
<dbReference type="Proteomes" id="UP000663802">
    <property type="component" value="Unassembled WGS sequence"/>
</dbReference>
<protein>
    <submittedName>
        <fullName evidence="4">Glycosyl transferase</fullName>
    </submittedName>
</protein>
<comment type="caution">
    <text evidence="4">The sequence shown here is derived from an EMBL/GenBank/DDBJ whole genome shotgun (WGS) entry which is preliminary data.</text>
</comment>
<dbReference type="PANTHER" id="PTHR48043:SF145">
    <property type="entry name" value="FI06409P-RELATED"/>
    <property type="match status" value="1"/>
</dbReference>
<dbReference type="CDD" id="cd03784">
    <property type="entry name" value="GT1_Gtf-like"/>
    <property type="match status" value="1"/>
</dbReference>
<dbReference type="RefSeq" id="WP_206871014.1">
    <property type="nucleotide sequence ID" value="NZ_BMBA01000003.1"/>
</dbReference>
<dbReference type="PANTHER" id="PTHR48043">
    <property type="entry name" value="EG:EG0003.4 PROTEIN-RELATED"/>
    <property type="match status" value="1"/>
</dbReference>
<evidence type="ECO:0000256" key="3">
    <source>
        <dbReference type="ARBA" id="ARBA00022679"/>
    </source>
</evidence>
<sequence length="402" mass="45499">MSKVLFLNIHGHGHVNPTLGLVEELVKQGEEVTYYCYDEFKARIERAGATFKSFKTEVFTRSSSEHKNKNVSMDQMLNFINLVLQSSEAFIKDLLDDINGTNFDYIIYGASFPYGRILSQILKIPSVSSFAIFATPKELEYGGANKININSIEGHPVADTYRKVSNNLMNDYGVKMPGIVELFFNKGDLNIAYTSKYFIPHPEYYDSSFKFIGPPTYEIKENLDFPFHKLKDKKVIYISLGTVFNKADLKIYDMFFETFASTDYIIVMTAYNIDISSFTIPSNFIVKNYVPQSEILKYTTVAITHAGMNSTNDLIYNHIPFVAIPFGADQPYIASRVEELGAAIVLDKDKLSVENLRNSVEEAISNTNYLNNLKKISNSFKQCGGYKEAVAAIFELKTKNIV</sequence>
<comment type="similarity">
    <text evidence="1">Belongs to the UDP-glycosyltransferase family.</text>
</comment>
<evidence type="ECO:0000313" key="5">
    <source>
        <dbReference type="Proteomes" id="UP000663802"/>
    </source>
</evidence>
<dbReference type="SUPFAM" id="SSF53756">
    <property type="entry name" value="UDP-Glycosyltransferase/glycogen phosphorylase"/>
    <property type="match status" value="1"/>
</dbReference>
<dbReference type="InterPro" id="IPR002213">
    <property type="entry name" value="UDP_glucos_trans"/>
</dbReference>